<keyword evidence="2" id="KW-1185">Reference proteome</keyword>
<dbReference type="EMBL" id="UYRT01001239">
    <property type="protein sequence ID" value="VDK29389.1"/>
    <property type="molecule type" value="Genomic_DNA"/>
</dbReference>
<evidence type="ECO:0000313" key="3">
    <source>
        <dbReference type="WBParaSite" id="GPUH_0000110601-mRNA-1"/>
    </source>
</evidence>
<reference evidence="1 2" key="2">
    <citation type="submission" date="2018-11" db="EMBL/GenBank/DDBJ databases">
        <authorList>
            <consortium name="Pathogen Informatics"/>
        </authorList>
    </citation>
    <scope>NUCLEOTIDE SEQUENCE [LARGE SCALE GENOMIC DNA]</scope>
</reference>
<dbReference type="Proteomes" id="UP000271098">
    <property type="component" value="Unassembled WGS sequence"/>
</dbReference>
<evidence type="ECO:0000313" key="1">
    <source>
        <dbReference type="EMBL" id="VDK29389.1"/>
    </source>
</evidence>
<protein>
    <submittedName>
        <fullName evidence="3">N-acylglucosamine 2-epimerase</fullName>
    </submittedName>
</protein>
<organism evidence="3">
    <name type="scientific">Gongylonema pulchrum</name>
    <dbReference type="NCBI Taxonomy" id="637853"/>
    <lineage>
        <taxon>Eukaryota</taxon>
        <taxon>Metazoa</taxon>
        <taxon>Ecdysozoa</taxon>
        <taxon>Nematoda</taxon>
        <taxon>Chromadorea</taxon>
        <taxon>Rhabditida</taxon>
        <taxon>Spirurina</taxon>
        <taxon>Spiruromorpha</taxon>
        <taxon>Spiruroidea</taxon>
        <taxon>Gongylonematidae</taxon>
        <taxon>Gongylonema</taxon>
    </lineage>
</organism>
<sequence>MEPFSHNMMRLGVATVWNEQRVFDLLGAQRQYFDQFIDAWKANDPYQQRIHIPYVRFATETIGYFFLEHLNESGAAYCTEI</sequence>
<accession>A0A183CXB5</accession>
<gene>
    <name evidence="1" type="ORF">GPUH_LOCUS1106</name>
</gene>
<dbReference type="WBParaSite" id="GPUH_0000110601-mRNA-1">
    <property type="protein sequence ID" value="GPUH_0000110601-mRNA-1"/>
    <property type="gene ID" value="GPUH_0000110601"/>
</dbReference>
<dbReference type="AlphaFoldDB" id="A0A183CXB5"/>
<evidence type="ECO:0000313" key="2">
    <source>
        <dbReference type="Proteomes" id="UP000271098"/>
    </source>
</evidence>
<proteinExistence type="predicted"/>
<name>A0A183CXB5_9BILA</name>
<reference evidence="3" key="1">
    <citation type="submission" date="2016-06" db="UniProtKB">
        <authorList>
            <consortium name="WormBaseParasite"/>
        </authorList>
    </citation>
    <scope>IDENTIFICATION</scope>
</reference>